<keyword evidence="2" id="KW-1185">Reference proteome</keyword>
<evidence type="ECO:0000313" key="2">
    <source>
        <dbReference type="Proteomes" id="UP000272155"/>
    </source>
</evidence>
<dbReference type="GeneID" id="40103063"/>
<dbReference type="InterPro" id="IPR013783">
    <property type="entry name" value="Ig-like_fold"/>
</dbReference>
<sequence>MLLDKTGSHRIGYAMSTSDLTAVNLAKARFEGLDYNETTFGEIKESWPNTKRYECEIELTGRDGFKFKQVWCPADVKAVLKDKASYQLPNMDELNMVVRPGLYFVTDVAELWVVALSADTVEEIKAHLGYIFEQNDLVIEDNTLSFSSEIVEGSLPMIKLVADEHGKVSDGSHIRFYAQGTPVVNPHDQPIRITVEHSGQETLVSKDVKVTFKEGPLKDQVFQGTLGNDNLFTFEVELDYDSLNKTSSALIQVGLTHDEYDDFGAAEIKPESWEITLDGDVSQTQTIHVRAADPDVFTGNVQSSVDPEIKPWGTSDKPTGVFFSDDGERVGDVLENGSWECDIGQNVMSPNENRTVVVRPNPVTDDLTIQVVSHGPVSVEEVTIETQQPDVDIDLNQSLSTVISAKVENQNFPYEWPDGFKVVLRDINDDSTRQSQTPDEYGNVEFTVNFDENTPTKTTTYRLVCGNDFQDFTFNITGKVPPAQPSDIVVDEAEGDVVNAWIGETNTYHGHLSQAAIDAGATRPVITFDGVEQPNDSADDHTFEFVIDGTHPDQIVIDCGVTQRTLTVGSKEVKLEFTNVSFPETADQNVAFTVTGKIVYTGPDDHVYEDVSVTDGNGVELGKGTPTGTDHSFSIQATATKGGANALYLETESVKAGPYTVIVRETPKVTTVTATADKASAETDTNVVITGTVKDQTGKVMAGENLSLMLAGEVVETKASNASGKVTFTVTSADAGKLDYTVKAGAVTSAVVSVTWTLPAPKYTKIEVVSGATTGETGTEVLIKVVTKDQYGNPMANQTIVWNNGGIPFPVTHSDANGELTVRPTSETEGKVTYTFAGDSGVTKAVHEITWTAPAPVFSDLVITHGDLEVEAGQDVAFTVKTVDQYGEPMADQEVIYYDGKLTYPARRSDPNGIVSYTFNEAEAKSITYAFIGGGARKEYTVTWTAVVADPVYTALTIVSGPTEGTVGTPVEVVVSTVDQNGDPMPNQTIVWDDGGIPFPVTSSGADGTKTFQLSRDAAESVTYEFAGGNSEVMSVTHTINWTA</sequence>
<proteinExistence type="predicted"/>
<evidence type="ECO:0008006" key="3">
    <source>
        <dbReference type="Google" id="ProtNLM"/>
    </source>
</evidence>
<name>V9M0D4_9CAUD</name>
<accession>V9M0D4</accession>
<dbReference type="RefSeq" id="YP_009626163.1">
    <property type="nucleotide sequence ID" value="NC_042136.1"/>
</dbReference>
<dbReference type="EMBL" id="KC131130">
    <property type="protein sequence ID" value="AGB07301.1"/>
    <property type="molecule type" value="Genomic_DNA"/>
</dbReference>
<reference evidence="1 2" key="1">
    <citation type="submission" date="2012-11" db="EMBL/GenBank/DDBJ databases">
        <title>Complete genome sequence of a novel phiKZ-like Vibrio phage.</title>
        <authorList>
            <person name="Luo Z."/>
            <person name="Yu Y."/>
        </authorList>
    </citation>
    <scope>NUCLEOTIDE SEQUENCE [LARGE SCALE GENOMIC DNA]</scope>
</reference>
<dbReference type="SUPFAM" id="SSF49373">
    <property type="entry name" value="Invasin/intimin cell-adhesion fragments"/>
    <property type="match status" value="2"/>
</dbReference>
<evidence type="ECO:0000313" key="1">
    <source>
        <dbReference type="EMBL" id="AGB07301.1"/>
    </source>
</evidence>
<organism evidence="1 2">
    <name type="scientific">Vibrio phage VP4B</name>
    <dbReference type="NCBI Taxonomy" id="1262540"/>
    <lineage>
        <taxon>Viruses</taxon>
        <taxon>Duplodnaviria</taxon>
        <taxon>Heunggongvirae</taxon>
        <taxon>Uroviricota</taxon>
        <taxon>Caudoviricetes</taxon>
        <taxon>Chimalliviridae</taxon>
        <taxon>Gorgonvirinae</taxon>
        <taxon>Tidunavirus</taxon>
        <taxon>Tidunavirus VP4B</taxon>
    </lineage>
</organism>
<protein>
    <recommendedName>
        <fullName evidence="3">Big-1 domain-containing protein</fullName>
    </recommendedName>
</protein>
<dbReference type="Gene3D" id="2.60.40.10">
    <property type="entry name" value="Immunoglobulins"/>
    <property type="match status" value="2"/>
</dbReference>
<dbReference type="Proteomes" id="UP000272155">
    <property type="component" value="Segment"/>
</dbReference>
<dbReference type="InterPro" id="IPR008964">
    <property type="entry name" value="Invasin/intimin_cell_adhesion"/>
</dbReference>
<dbReference type="KEGG" id="vg:40103063"/>